<dbReference type="SUPFAM" id="SSF56112">
    <property type="entry name" value="Protein kinase-like (PK-like)"/>
    <property type="match status" value="1"/>
</dbReference>
<protein>
    <recommendedName>
        <fullName evidence="3">Polymerase</fullName>
    </recommendedName>
</protein>
<organism evidence="1 2">
    <name type="scientific">Pseudomonas fluvialis</name>
    <dbReference type="NCBI Taxonomy" id="1793966"/>
    <lineage>
        <taxon>Bacteria</taxon>
        <taxon>Pseudomonadati</taxon>
        <taxon>Pseudomonadota</taxon>
        <taxon>Gammaproteobacteria</taxon>
        <taxon>Pseudomonadales</taxon>
        <taxon>Pseudomonadaceae</taxon>
        <taxon>Pseudomonas</taxon>
    </lineage>
</organism>
<evidence type="ECO:0008006" key="3">
    <source>
        <dbReference type="Google" id="ProtNLM"/>
    </source>
</evidence>
<proteinExistence type="predicted"/>
<keyword evidence="2" id="KW-1185">Reference proteome</keyword>
<evidence type="ECO:0000313" key="1">
    <source>
        <dbReference type="EMBL" id="MBB6340190.1"/>
    </source>
</evidence>
<dbReference type="Pfam" id="PF06293">
    <property type="entry name" value="Kdo"/>
    <property type="match status" value="1"/>
</dbReference>
<accession>A0A7X0EST5</accession>
<name>A0A7X0EST5_9PSED</name>
<dbReference type="InterPro" id="IPR011009">
    <property type="entry name" value="Kinase-like_dom_sf"/>
</dbReference>
<sequence>MKTLKPEALDSLLQGAKVIEEDGYGLKVARLVDGDFLKLYRRKRLMSSALWSAPAQRFADNARRLQQLGLIAPAIVDTLLIPQRKLNGVRYQPLPGQTLRDHWRALGPQERDVEVERFGAFLGQLHQLGVYFRSLHLGNVLCLPDRRLGLIDLSDMTISGKPLGRWKRKRNLQHMLRYKEDSAWLTQEHRTALLRGYDQQCGSRSAERLAKDLQHLCATGVMQ</sequence>
<dbReference type="AlphaFoldDB" id="A0A7X0EST5"/>
<reference evidence="1 2" key="1">
    <citation type="submission" date="2020-08" db="EMBL/GenBank/DDBJ databases">
        <title>Functional genomics of gut bacteria from endangered species of beetles.</title>
        <authorList>
            <person name="Carlos-Shanley C."/>
        </authorList>
    </citation>
    <scope>NUCLEOTIDE SEQUENCE [LARGE SCALE GENOMIC DNA]</scope>
    <source>
        <strain evidence="1 2">S00202</strain>
    </source>
</reference>
<dbReference type="EMBL" id="JACHLL010000001">
    <property type="protein sequence ID" value="MBB6340190.1"/>
    <property type="molecule type" value="Genomic_DNA"/>
</dbReference>
<dbReference type="Proteomes" id="UP000557193">
    <property type="component" value="Unassembled WGS sequence"/>
</dbReference>
<dbReference type="RefSeq" id="WP_260407027.1">
    <property type="nucleotide sequence ID" value="NZ_JACHLL010000001.1"/>
</dbReference>
<gene>
    <name evidence="1" type="ORF">HNP49_000340</name>
</gene>
<evidence type="ECO:0000313" key="2">
    <source>
        <dbReference type="Proteomes" id="UP000557193"/>
    </source>
</evidence>
<comment type="caution">
    <text evidence="1">The sequence shown here is derived from an EMBL/GenBank/DDBJ whole genome shotgun (WGS) entry which is preliminary data.</text>
</comment>